<dbReference type="RefSeq" id="WP_353568610.1">
    <property type="nucleotide sequence ID" value="NZ_BAABRI010000027.1"/>
</dbReference>
<keyword evidence="4" id="KW-1185">Reference proteome</keyword>
<evidence type="ECO:0000313" key="3">
    <source>
        <dbReference type="EMBL" id="GAA5484511.1"/>
    </source>
</evidence>
<evidence type="ECO:0000256" key="2">
    <source>
        <dbReference type="SAM" id="SignalP"/>
    </source>
</evidence>
<feature type="chain" id="PRO_5046143644" evidence="2">
    <location>
        <begin position="18"/>
        <end position="216"/>
    </location>
</feature>
<reference evidence="3 4" key="1">
    <citation type="submission" date="2024-02" db="EMBL/GenBank/DDBJ databases">
        <title>Haloferula sargassicola NBRC 104335.</title>
        <authorList>
            <person name="Ichikawa N."/>
            <person name="Katano-Makiyama Y."/>
            <person name="Hidaka K."/>
        </authorList>
    </citation>
    <scope>NUCLEOTIDE SEQUENCE [LARGE SCALE GENOMIC DNA]</scope>
    <source>
        <strain evidence="3 4">NBRC 104335</strain>
    </source>
</reference>
<proteinExistence type="predicted"/>
<name>A0ABP9USJ4_9BACT</name>
<gene>
    <name evidence="3" type="ORF">Hsar01_03755</name>
</gene>
<protein>
    <submittedName>
        <fullName evidence="3">Uncharacterized protein</fullName>
    </submittedName>
</protein>
<dbReference type="EMBL" id="BAABRI010000027">
    <property type="protein sequence ID" value="GAA5484511.1"/>
    <property type="molecule type" value="Genomic_DNA"/>
</dbReference>
<feature type="region of interest" description="Disordered" evidence="1">
    <location>
        <begin position="177"/>
        <end position="216"/>
    </location>
</feature>
<organism evidence="3 4">
    <name type="scientific">Haloferula sargassicola</name>
    <dbReference type="NCBI Taxonomy" id="490096"/>
    <lineage>
        <taxon>Bacteria</taxon>
        <taxon>Pseudomonadati</taxon>
        <taxon>Verrucomicrobiota</taxon>
        <taxon>Verrucomicrobiia</taxon>
        <taxon>Verrucomicrobiales</taxon>
        <taxon>Verrucomicrobiaceae</taxon>
        <taxon>Haloferula</taxon>
    </lineage>
</organism>
<evidence type="ECO:0000256" key="1">
    <source>
        <dbReference type="SAM" id="MobiDB-lite"/>
    </source>
</evidence>
<feature type="compositionally biased region" description="Basic and acidic residues" evidence="1">
    <location>
        <begin position="193"/>
        <end position="216"/>
    </location>
</feature>
<comment type="caution">
    <text evidence="3">The sequence shown here is derived from an EMBL/GenBank/DDBJ whole genome shotgun (WGS) entry which is preliminary data.</text>
</comment>
<accession>A0ABP9USJ4</accession>
<sequence length="216" mass="23029">MKAILLTLFAIASIARAEVDIDIGSFGESLGGWAENTVSYSLSGANYRTYKPEISPTPDGGIFVSVRIDHRRGWLANDDHAVLEITFHKDGTVANARSTLAVQGRTISSDLIRSTATAGAEVSGVGGAVKIGTDLVADLSSKLLREKIVEAGRVAFPSAVQHNYNLLYQAVRIREEKPPVEGGAGDTGSPEPVTKKPEPEKDAKPVEIKPYGSEKK</sequence>
<evidence type="ECO:0000313" key="4">
    <source>
        <dbReference type="Proteomes" id="UP001476282"/>
    </source>
</evidence>
<keyword evidence="2" id="KW-0732">Signal</keyword>
<dbReference type="Proteomes" id="UP001476282">
    <property type="component" value="Unassembled WGS sequence"/>
</dbReference>
<feature type="signal peptide" evidence="2">
    <location>
        <begin position="1"/>
        <end position="17"/>
    </location>
</feature>